<gene>
    <name evidence="2" type="ORF">GCM10022247_04970</name>
</gene>
<dbReference type="InterPro" id="IPR013901">
    <property type="entry name" value="Anthrone_oxy"/>
</dbReference>
<accession>A0ABP7QXA4</accession>
<evidence type="ECO:0000313" key="3">
    <source>
        <dbReference type="Proteomes" id="UP001501747"/>
    </source>
</evidence>
<evidence type="ECO:0000256" key="1">
    <source>
        <dbReference type="SAM" id="Phobius"/>
    </source>
</evidence>
<feature type="transmembrane region" description="Helical" evidence="1">
    <location>
        <begin position="88"/>
        <end position="108"/>
    </location>
</feature>
<keyword evidence="1" id="KW-1133">Transmembrane helix</keyword>
<protein>
    <submittedName>
        <fullName evidence="2">DUF1772 domain-containing protein</fullName>
    </submittedName>
</protein>
<sequence>MTERRPAAPASRAVLVAALLLTGLIAGLFYAYACSVMPGLARSDDRTFVEAMRGINIAIVNPVFMLTFLGAPLLTAVAALLSRGTRSLPWLVAGLACLLAMVVITGAANIPLNNALESAGDDHATARARFENAWVLWNLLRALVSTAGFGCLAAAMAGLAGQRHSSSPGAVVATRC</sequence>
<name>A0ABP7QXA4_9PSEU</name>
<reference evidence="3" key="1">
    <citation type="journal article" date="2019" name="Int. J. Syst. Evol. Microbiol.">
        <title>The Global Catalogue of Microorganisms (GCM) 10K type strain sequencing project: providing services to taxonomists for standard genome sequencing and annotation.</title>
        <authorList>
            <consortium name="The Broad Institute Genomics Platform"/>
            <consortium name="The Broad Institute Genome Sequencing Center for Infectious Disease"/>
            <person name="Wu L."/>
            <person name="Ma J."/>
        </authorList>
    </citation>
    <scope>NUCLEOTIDE SEQUENCE [LARGE SCALE GENOMIC DNA]</scope>
    <source>
        <strain evidence="3">JCM 17342</strain>
    </source>
</reference>
<keyword evidence="1" id="KW-0812">Transmembrane</keyword>
<comment type="caution">
    <text evidence="2">The sequence shown here is derived from an EMBL/GenBank/DDBJ whole genome shotgun (WGS) entry which is preliminary data.</text>
</comment>
<feature type="transmembrane region" description="Helical" evidence="1">
    <location>
        <begin position="57"/>
        <end position="81"/>
    </location>
</feature>
<evidence type="ECO:0000313" key="2">
    <source>
        <dbReference type="EMBL" id="GAA3989402.1"/>
    </source>
</evidence>
<feature type="transmembrane region" description="Helical" evidence="1">
    <location>
        <begin position="139"/>
        <end position="160"/>
    </location>
</feature>
<dbReference type="Pfam" id="PF08592">
    <property type="entry name" value="Anthrone_oxy"/>
    <property type="match status" value="1"/>
</dbReference>
<dbReference type="Proteomes" id="UP001501747">
    <property type="component" value="Unassembled WGS sequence"/>
</dbReference>
<organism evidence="2 3">
    <name type="scientific">Allokutzneria multivorans</name>
    <dbReference type="NCBI Taxonomy" id="1142134"/>
    <lineage>
        <taxon>Bacteria</taxon>
        <taxon>Bacillati</taxon>
        <taxon>Actinomycetota</taxon>
        <taxon>Actinomycetes</taxon>
        <taxon>Pseudonocardiales</taxon>
        <taxon>Pseudonocardiaceae</taxon>
        <taxon>Allokutzneria</taxon>
    </lineage>
</organism>
<keyword evidence="3" id="KW-1185">Reference proteome</keyword>
<keyword evidence="1" id="KW-0472">Membrane</keyword>
<dbReference type="RefSeq" id="WP_344871083.1">
    <property type="nucleotide sequence ID" value="NZ_BAABAL010000004.1"/>
</dbReference>
<proteinExistence type="predicted"/>
<dbReference type="EMBL" id="BAABAL010000004">
    <property type="protein sequence ID" value="GAA3989402.1"/>
    <property type="molecule type" value="Genomic_DNA"/>
</dbReference>